<feature type="compositionally biased region" description="Low complexity" evidence="1">
    <location>
        <begin position="431"/>
        <end position="443"/>
    </location>
</feature>
<gene>
    <name evidence="2" type="ORF">MARPO_0010s0168</name>
</gene>
<protein>
    <submittedName>
        <fullName evidence="2">Uncharacterized protein</fullName>
    </submittedName>
</protein>
<feature type="compositionally biased region" description="Low complexity" evidence="1">
    <location>
        <begin position="12"/>
        <end position="24"/>
    </location>
</feature>
<keyword evidence="3" id="KW-1185">Reference proteome</keyword>
<evidence type="ECO:0000256" key="1">
    <source>
        <dbReference type="SAM" id="MobiDB-lite"/>
    </source>
</evidence>
<dbReference type="AlphaFoldDB" id="A0A2R6XL57"/>
<feature type="compositionally biased region" description="Low complexity" evidence="1">
    <location>
        <begin position="406"/>
        <end position="419"/>
    </location>
</feature>
<evidence type="ECO:0000313" key="3">
    <source>
        <dbReference type="Proteomes" id="UP000244005"/>
    </source>
</evidence>
<dbReference type="OrthoDB" id="265717at2759"/>
<feature type="region of interest" description="Disordered" evidence="1">
    <location>
        <begin position="1"/>
        <end position="53"/>
    </location>
</feature>
<accession>A0A2R6XL57</accession>
<evidence type="ECO:0000313" key="2">
    <source>
        <dbReference type="EMBL" id="PTQ46796.1"/>
    </source>
</evidence>
<sequence>MSAKDSGVGMVRPRSPGSPSSPRPAKVQKVSGLRWSDKLPSEDERGPAVPAAPREPVVIREFDASNPQEVAHFTCASGELLWGHLNTAIEGSMSELMDTGGGPHDTSTGGTILQSTFRYRAKARKGAWKVEPAFIGDWHIGYVCYHETVNGLDILRQAAKVGICNSSDHPTRDVVYVNRYDWGHWHSPGLQLVLDTLGLGKSEDDVRNLGPNNPDANYLWHLISTRFLLLDPIGLPVLIQALKDGEKLQRRNYLFSYPPPSAESAAPAPNGSVAEVEGEAQPPEADSSAPANALNAGNAEADVSASASETANGSAGEERKGAEAAESTSTDGASRDHFGLNLATKHTEYELGWMIFEKGELVGFVYDGEYSALEIYPEGSEMRLGGKVVPPPDQASDEEEDPPYSPSTASESTDSEASTRYYVGSEDESEAGSQAASGQTGASKENPGDEEEELGDENMSKETAEAPKALETIVEEDPSEPCEQGTNAKGAA</sequence>
<organism evidence="2 3">
    <name type="scientific">Marchantia polymorpha</name>
    <name type="common">Common liverwort</name>
    <name type="synonym">Marchantia aquatica</name>
    <dbReference type="NCBI Taxonomy" id="3197"/>
    <lineage>
        <taxon>Eukaryota</taxon>
        <taxon>Viridiplantae</taxon>
        <taxon>Streptophyta</taxon>
        <taxon>Embryophyta</taxon>
        <taxon>Marchantiophyta</taxon>
        <taxon>Marchantiopsida</taxon>
        <taxon>Marchantiidae</taxon>
        <taxon>Marchantiales</taxon>
        <taxon>Marchantiaceae</taxon>
        <taxon>Marchantia</taxon>
    </lineage>
</organism>
<feature type="compositionally biased region" description="Basic and acidic residues" evidence="1">
    <location>
        <begin position="35"/>
        <end position="46"/>
    </location>
</feature>
<name>A0A2R6XL57_MARPO</name>
<feature type="region of interest" description="Disordered" evidence="1">
    <location>
        <begin position="259"/>
        <end position="337"/>
    </location>
</feature>
<feature type="region of interest" description="Disordered" evidence="1">
    <location>
        <begin position="382"/>
        <end position="492"/>
    </location>
</feature>
<dbReference type="EMBL" id="KZ772682">
    <property type="protein sequence ID" value="PTQ46796.1"/>
    <property type="molecule type" value="Genomic_DNA"/>
</dbReference>
<reference evidence="3" key="1">
    <citation type="journal article" date="2017" name="Cell">
        <title>Insights into land plant evolution garnered from the Marchantia polymorpha genome.</title>
        <authorList>
            <person name="Bowman J.L."/>
            <person name="Kohchi T."/>
            <person name="Yamato K.T."/>
            <person name="Jenkins J."/>
            <person name="Shu S."/>
            <person name="Ishizaki K."/>
            <person name="Yamaoka S."/>
            <person name="Nishihama R."/>
            <person name="Nakamura Y."/>
            <person name="Berger F."/>
            <person name="Adam C."/>
            <person name="Aki S.S."/>
            <person name="Althoff F."/>
            <person name="Araki T."/>
            <person name="Arteaga-Vazquez M.A."/>
            <person name="Balasubrmanian S."/>
            <person name="Barry K."/>
            <person name="Bauer D."/>
            <person name="Boehm C.R."/>
            <person name="Briginshaw L."/>
            <person name="Caballero-Perez J."/>
            <person name="Catarino B."/>
            <person name="Chen F."/>
            <person name="Chiyoda S."/>
            <person name="Chovatia M."/>
            <person name="Davies K.M."/>
            <person name="Delmans M."/>
            <person name="Demura T."/>
            <person name="Dierschke T."/>
            <person name="Dolan L."/>
            <person name="Dorantes-Acosta A.E."/>
            <person name="Eklund D.M."/>
            <person name="Florent S.N."/>
            <person name="Flores-Sandoval E."/>
            <person name="Fujiyama A."/>
            <person name="Fukuzawa H."/>
            <person name="Galik B."/>
            <person name="Grimanelli D."/>
            <person name="Grimwood J."/>
            <person name="Grossniklaus U."/>
            <person name="Hamada T."/>
            <person name="Haseloff J."/>
            <person name="Hetherington A.J."/>
            <person name="Higo A."/>
            <person name="Hirakawa Y."/>
            <person name="Hundley H.N."/>
            <person name="Ikeda Y."/>
            <person name="Inoue K."/>
            <person name="Inoue S.I."/>
            <person name="Ishida S."/>
            <person name="Jia Q."/>
            <person name="Kakita M."/>
            <person name="Kanazawa T."/>
            <person name="Kawai Y."/>
            <person name="Kawashima T."/>
            <person name="Kennedy M."/>
            <person name="Kinose K."/>
            <person name="Kinoshita T."/>
            <person name="Kohara Y."/>
            <person name="Koide E."/>
            <person name="Komatsu K."/>
            <person name="Kopischke S."/>
            <person name="Kubo M."/>
            <person name="Kyozuka J."/>
            <person name="Lagercrantz U."/>
            <person name="Lin S.S."/>
            <person name="Lindquist E."/>
            <person name="Lipzen A.M."/>
            <person name="Lu C.W."/>
            <person name="De Luna E."/>
            <person name="Martienssen R.A."/>
            <person name="Minamino N."/>
            <person name="Mizutani M."/>
            <person name="Mizutani M."/>
            <person name="Mochizuki N."/>
            <person name="Monte I."/>
            <person name="Mosher R."/>
            <person name="Nagasaki H."/>
            <person name="Nakagami H."/>
            <person name="Naramoto S."/>
            <person name="Nishitani K."/>
            <person name="Ohtani M."/>
            <person name="Okamoto T."/>
            <person name="Okumura M."/>
            <person name="Phillips J."/>
            <person name="Pollak B."/>
            <person name="Reinders A."/>
            <person name="Rovekamp M."/>
            <person name="Sano R."/>
            <person name="Sawa S."/>
            <person name="Schmid M.W."/>
            <person name="Shirakawa M."/>
            <person name="Solano R."/>
            <person name="Spunde A."/>
            <person name="Suetsugu N."/>
            <person name="Sugano S."/>
            <person name="Sugiyama A."/>
            <person name="Sun R."/>
            <person name="Suzuki Y."/>
            <person name="Takenaka M."/>
            <person name="Takezawa D."/>
            <person name="Tomogane H."/>
            <person name="Tsuzuki M."/>
            <person name="Ueda T."/>
            <person name="Umeda M."/>
            <person name="Ward J.M."/>
            <person name="Watanabe Y."/>
            <person name="Yazaki K."/>
            <person name="Yokoyama R."/>
            <person name="Yoshitake Y."/>
            <person name="Yotsui I."/>
            <person name="Zachgo S."/>
            <person name="Schmutz J."/>
        </authorList>
    </citation>
    <scope>NUCLEOTIDE SEQUENCE [LARGE SCALE GENOMIC DNA]</scope>
    <source>
        <strain evidence="3">Tak-1</strain>
    </source>
</reference>
<proteinExistence type="predicted"/>
<dbReference type="Proteomes" id="UP000244005">
    <property type="component" value="Unassembled WGS sequence"/>
</dbReference>